<dbReference type="GO" id="GO:0004382">
    <property type="term" value="F:GDP phosphatase activity"/>
    <property type="evidence" value="ECO:0007669"/>
    <property type="project" value="UniProtKB-EC"/>
</dbReference>
<dbReference type="AlphaFoldDB" id="A0A1D8NL24"/>
<dbReference type="EC" id="3.6.1.42" evidence="5"/>
<dbReference type="Pfam" id="PF01150">
    <property type="entry name" value="GDA1_CD39"/>
    <property type="match status" value="1"/>
</dbReference>
<accession>A0A1D8NL24</accession>
<dbReference type="GO" id="GO:0009134">
    <property type="term" value="P:nucleoside diphosphate catabolic process"/>
    <property type="evidence" value="ECO:0007669"/>
    <property type="project" value="TreeGrafter"/>
</dbReference>
<protein>
    <recommendedName>
        <fullName evidence="5">guanosine-diphosphatase</fullName>
        <ecNumber evidence="5">3.6.1.42</ecNumber>
    </recommendedName>
</protein>
<name>A0A1D8NL24_YARLL</name>
<dbReference type="GO" id="GO:0017111">
    <property type="term" value="F:ribonucleoside triphosphate phosphatase activity"/>
    <property type="evidence" value="ECO:0007669"/>
    <property type="project" value="TreeGrafter"/>
</dbReference>
<dbReference type="EMBL" id="CP017557">
    <property type="protein sequence ID" value="AOW06338.1"/>
    <property type="molecule type" value="Genomic_DNA"/>
</dbReference>
<dbReference type="Proteomes" id="UP000182444">
    <property type="component" value="Chromosome 1E"/>
</dbReference>
<evidence type="ECO:0000256" key="7">
    <source>
        <dbReference type="PIRSR" id="PIRSR600407-2"/>
    </source>
</evidence>
<keyword evidence="8" id="KW-0732">Signal</keyword>
<feature type="chain" id="PRO_5036306645" description="guanosine-diphosphatase" evidence="8">
    <location>
        <begin position="21"/>
        <end position="402"/>
    </location>
</feature>
<comment type="similarity">
    <text evidence="2">Belongs to the GDA1/CD39 NTPase family.</text>
</comment>
<proteinExistence type="inferred from homology"/>
<organism evidence="9 11">
    <name type="scientific">Yarrowia lipolytica</name>
    <name type="common">Candida lipolytica</name>
    <dbReference type="NCBI Taxonomy" id="4952"/>
    <lineage>
        <taxon>Eukaryota</taxon>
        <taxon>Fungi</taxon>
        <taxon>Dikarya</taxon>
        <taxon>Ascomycota</taxon>
        <taxon>Saccharomycotina</taxon>
        <taxon>Dipodascomycetes</taxon>
        <taxon>Dipodascales</taxon>
        <taxon>Dipodascales incertae sedis</taxon>
        <taxon>Yarrowia</taxon>
    </lineage>
</organism>
<evidence type="ECO:0000313" key="9">
    <source>
        <dbReference type="EMBL" id="AOW06338.1"/>
    </source>
</evidence>
<evidence type="ECO:0000256" key="2">
    <source>
        <dbReference type="ARBA" id="ARBA00009283"/>
    </source>
</evidence>
<evidence type="ECO:0000256" key="8">
    <source>
        <dbReference type="SAM" id="SignalP"/>
    </source>
</evidence>
<keyword evidence="3" id="KW-0378">Hydrolase</keyword>
<dbReference type="PANTHER" id="PTHR11782:SF83">
    <property type="entry name" value="GUANOSINE-DIPHOSPHATASE"/>
    <property type="match status" value="1"/>
</dbReference>
<dbReference type="Proteomes" id="UP000256601">
    <property type="component" value="Unassembled WGS sequence"/>
</dbReference>
<dbReference type="Gene3D" id="3.30.420.150">
    <property type="entry name" value="Exopolyphosphatase. Domain 2"/>
    <property type="match status" value="1"/>
</dbReference>
<dbReference type="EMBL" id="KZ859107">
    <property type="protein sequence ID" value="RDW23157.1"/>
    <property type="molecule type" value="Genomic_DNA"/>
</dbReference>
<evidence type="ECO:0000256" key="5">
    <source>
        <dbReference type="ARBA" id="ARBA00038903"/>
    </source>
</evidence>
<comment type="subcellular location">
    <subcellularLocation>
        <location evidence="1">Golgi apparatus membrane</location>
        <topology evidence="1">Single-pass type II membrane protein</topology>
    </subcellularLocation>
</comment>
<dbReference type="Gene3D" id="3.30.420.40">
    <property type="match status" value="1"/>
</dbReference>
<evidence type="ECO:0000256" key="1">
    <source>
        <dbReference type="ARBA" id="ARBA00004323"/>
    </source>
</evidence>
<comment type="function">
    <text evidence="4">After transfer of sugars to endogenous macromolecular acceptors, the enzyme converts nucleoside diphosphates to nucleoside monophosphates which in turn exit the Golgi lumen in a coupled antiporter reaction, allowing entry of additional nucleotide sugar from the cytosol.</text>
</comment>
<dbReference type="VEuPathDB" id="FungiDB:YALI0_E33407g"/>
<gene>
    <name evidence="10" type="ORF">B0I71DRAFT_136418</name>
    <name evidence="9" type="ORF">YALI1_E39570g</name>
</gene>
<evidence type="ECO:0000313" key="11">
    <source>
        <dbReference type="Proteomes" id="UP000182444"/>
    </source>
</evidence>
<feature type="active site" description="Proton acceptor" evidence="6">
    <location>
        <position position="148"/>
    </location>
</feature>
<sequence>MWVPSIILLLLTWILRPVYTPNSSYAVVVDAGSTGSRVHVFKFRHETNQSLPILEDKYFEFTRPGLSSFATEPQLGAETLRGMLNRATNWIPSKHQTETPIWVKCTAGLRMLTPEEQVGILTSVDNLLTEYPFQRSAEAVAVLTGEEEGFFAWMTLNYLLGRLQHNRTVSVAELGGGSTQIVFEIERNKGGCSSMAVGDDERKFDLYQYSHLGYGLMEARKKIFELNNGRINPCIGKGMSKVINGKTEAGYELTSDVLNDQECIAYMEKILHTEPCTHSSCSINNVYQPPIGTYNGDLYLISYFYDRTSNLGLQNEFSLRDVKRLQEKVCHGQWTDISGLSEMAFKELQGRPEWCLDLSFMYTLLHSGYGIALDRPLKTVKSHGGNEVSWALGVALQNAAGY</sequence>
<feature type="binding site" evidence="7">
    <location>
        <begin position="176"/>
        <end position="180"/>
    </location>
    <ligand>
        <name>ATP</name>
        <dbReference type="ChEBI" id="CHEBI:30616"/>
    </ligand>
</feature>
<dbReference type="GO" id="GO:0045134">
    <property type="term" value="F:UDP phosphatase activity"/>
    <property type="evidence" value="ECO:0007669"/>
    <property type="project" value="TreeGrafter"/>
</dbReference>
<evidence type="ECO:0000256" key="6">
    <source>
        <dbReference type="PIRSR" id="PIRSR600407-1"/>
    </source>
</evidence>
<feature type="signal peptide" evidence="8">
    <location>
        <begin position="1"/>
        <end position="20"/>
    </location>
</feature>
<dbReference type="eggNOG" id="KOG1385">
    <property type="taxonomic scope" value="Eukaryota"/>
</dbReference>
<reference evidence="10 12" key="2">
    <citation type="submission" date="2018-07" db="EMBL/GenBank/DDBJ databases">
        <title>Draft Genome Assemblies for Five Robust Yarrowia lipolytica Strains Exhibiting High Lipid Production and Pentose Sugar Utilization and Sugar Alcohol Secretion from Undetoxified Lignocellulosic Biomass Hydrolysates.</title>
        <authorList>
            <consortium name="DOE Joint Genome Institute"/>
            <person name="Walker C."/>
            <person name="Ryu S."/>
            <person name="Na H."/>
            <person name="Zane M."/>
            <person name="LaButti K."/>
            <person name="Lipzen A."/>
            <person name="Haridas S."/>
            <person name="Barry K."/>
            <person name="Grigoriev I.V."/>
            <person name="Quarterman J."/>
            <person name="Slininger P."/>
            <person name="Dien B."/>
            <person name="Trinh C.T."/>
        </authorList>
    </citation>
    <scope>NUCLEOTIDE SEQUENCE [LARGE SCALE GENOMIC DNA]</scope>
    <source>
        <strain evidence="10 12">YB392</strain>
    </source>
</reference>
<dbReference type="KEGG" id="yli:2911985"/>
<dbReference type="GO" id="GO:0000139">
    <property type="term" value="C:Golgi membrane"/>
    <property type="evidence" value="ECO:0007669"/>
    <property type="project" value="UniProtKB-SubCell"/>
</dbReference>
<keyword evidence="7" id="KW-0067">ATP-binding</keyword>
<dbReference type="InterPro" id="IPR000407">
    <property type="entry name" value="GDA1_CD39_NTPase"/>
</dbReference>
<dbReference type="GeneID" id="2911985"/>
<evidence type="ECO:0000256" key="3">
    <source>
        <dbReference type="ARBA" id="ARBA00022801"/>
    </source>
</evidence>
<dbReference type="GO" id="GO:0006487">
    <property type="term" value="P:protein N-linked glycosylation"/>
    <property type="evidence" value="ECO:0007669"/>
    <property type="project" value="TreeGrafter"/>
</dbReference>
<dbReference type="VEuPathDB" id="FungiDB:YALI1_E39570g"/>
<evidence type="ECO:0000313" key="12">
    <source>
        <dbReference type="Proteomes" id="UP000256601"/>
    </source>
</evidence>
<dbReference type="GO" id="GO:0005524">
    <property type="term" value="F:ATP binding"/>
    <property type="evidence" value="ECO:0007669"/>
    <property type="project" value="UniProtKB-KW"/>
</dbReference>
<evidence type="ECO:0000313" key="10">
    <source>
        <dbReference type="EMBL" id="RDW23157.1"/>
    </source>
</evidence>
<dbReference type="PANTHER" id="PTHR11782">
    <property type="entry name" value="ADENOSINE/GUANOSINE DIPHOSPHATASE"/>
    <property type="match status" value="1"/>
</dbReference>
<keyword evidence="7" id="KW-0547">Nucleotide-binding</keyword>
<evidence type="ECO:0000256" key="4">
    <source>
        <dbReference type="ARBA" id="ARBA00037742"/>
    </source>
</evidence>
<reference evidence="9 11" key="1">
    <citation type="journal article" date="2016" name="PLoS ONE">
        <title>Sequence Assembly of Yarrowia lipolytica Strain W29/CLIB89 Shows Transposable Element Diversity.</title>
        <authorList>
            <person name="Magnan C."/>
            <person name="Yu J."/>
            <person name="Chang I."/>
            <person name="Jahn E."/>
            <person name="Kanomata Y."/>
            <person name="Wu J."/>
            <person name="Zeller M."/>
            <person name="Oakes M."/>
            <person name="Baldi P."/>
            <person name="Sandmeyer S."/>
        </authorList>
    </citation>
    <scope>NUCLEOTIDE SEQUENCE [LARGE SCALE GENOMIC DNA]</scope>
    <source>
        <strain evidence="9">CLIB89</strain>
        <strain evidence="11">CLIB89(W29)</strain>
    </source>
</reference>